<name>A0ABR3DL24_NEUIN</name>
<organism evidence="2 3">
    <name type="scientific">Neurospora intermedia</name>
    <dbReference type="NCBI Taxonomy" id="5142"/>
    <lineage>
        <taxon>Eukaryota</taxon>
        <taxon>Fungi</taxon>
        <taxon>Dikarya</taxon>
        <taxon>Ascomycota</taxon>
        <taxon>Pezizomycotina</taxon>
        <taxon>Sordariomycetes</taxon>
        <taxon>Sordariomycetidae</taxon>
        <taxon>Sordariales</taxon>
        <taxon>Sordariaceae</taxon>
        <taxon>Neurospora</taxon>
    </lineage>
</organism>
<sequence length="73" mass="7556">MAEGLHKGPRAALAMACESNVGNTGRGAGSGEVDHQLKSSLAALEHAPKPSRSGTGPRRRDLPGTQPRQPKMA</sequence>
<dbReference type="Proteomes" id="UP001451303">
    <property type="component" value="Unassembled WGS sequence"/>
</dbReference>
<evidence type="ECO:0000313" key="2">
    <source>
        <dbReference type="EMBL" id="KAL0473377.1"/>
    </source>
</evidence>
<feature type="region of interest" description="Disordered" evidence="1">
    <location>
        <begin position="20"/>
        <end position="73"/>
    </location>
</feature>
<protein>
    <submittedName>
        <fullName evidence="2">Uncharacterized protein</fullName>
    </submittedName>
</protein>
<reference evidence="2 3" key="1">
    <citation type="submission" date="2023-09" db="EMBL/GenBank/DDBJ databases">
        <title>Multi-omics analysis of a traditional fermented food reveals byproduct-associated fungal strains for waste-to-food upcycling.</title>
        <authorList>
            <consortium name="Lawrence Berkeley National Laboratory"/>
            <person name="Rekdal V.M."/>
            <person name="Villalobos-Escobedo J.M."/>
            <person name="Rodriguez-Valeron N."/>
            <person name="Garcia M.O."/>
            <person name="Vasquez D.P."/>
            <person name="Damayanti I."/>
            <person name="Sorensen P.M."/>
            <person name="Baidoo E.E."/>
            <person name="De Carvalho A.C."/>
            <person name="Riley R."/>
            <person name="Lipzen A."/>
            <person name="He G."/>
            <person name="Yan M."/>
            <person name="Haridas S."/>
            <person name="Daum C."/>
            <person name="Yoshinaga Y."/>
            <person name="Ng V."/>
            <person name="Grigoriev I.V."/>
            <person name="Munk R."/>
            <person name="Nuraida L."/>
            <person name="Wijaya C.H."/>
            <person name="Morales P.-C."/>
            <person name="Keasling J.D."/>
        </authorList>
    </citation>
    <scope>NUCLEOTIDE SEQUENCE [LARGE SCALE GENOMIC DNA]</scope>
    <source>
        <strain evidence="2 3">FGSC 2613</strain>
    </source>
</reference>
<keyword evidence="3" id="KW-1185">Reference proteome</keyword>
<evidence type="ECO:0000313" key="3">
    <source>
        <dbReference type="Proteomes" id="UP001451303"/>
    </source>
</evidence>
<dbReference type="EMBL" id="JAVLET010000002">
    <property type="protein sequence ID" value="KAL0473377.1"/>
    <property type="molecule type" value="Genomic_DNA"/>
</dbReference>
<comment type="caution">
    <text evidence="2">The sequence shown here is derived from an EMBL/GenBank/DDBJ whole genome shotgun (WGS) entry which is preliminary data.</text>
</comment>
<evidence type="ECO:0000256" key="1">
    <source>
        <dbReference type="SAM" id="MobiDB-lite"/>
    </source>
</evidence>
<accession>A0ABR3DL24</accession>
<gene>
    <name evidence="2" type="ORF">QR685DRAFT_173092</name>
</gene>
<proteinExistence type="predicted"/>